<dbReference type="Proteomes" id="UP000190813">
    <property type="component" value="Unassembled WGS sequence"/>
</dbReference>
<sequence length="486" mass="51880">MPIHDKIIETAITFDDVLLVPSYSEVLPNQVSLKSRLSDKITLKVPIVSAAMDTVTEASLAIALARVGGLGFIHKNMPIEEQANQVNSVKRSENGMISDPVTLSKEHTLGEAKGMMAHYKISGLPVVDNDNKLIGIITNRDVKYQEDLDLKVEEIMTKDNLIVSHKSTTLEEAKEILLKSRVEKLPIVDSENKLVGLITIKDIDNQLEYPNANKDGSGRLIVGAGVGVGADTMDRVKALVEAGVDIIAVDSAHGHSEGVLEKIREIRAAYPDLDIVGGNIVTAEAAKALIEAGANVLKVGVGPGSICTTRVVAGVGVPQLSAIYNVYEYARTQNVAVIADGGIKLSGDIVKAIASGAGAVMLGSLLAGTEEAPGDEIIFQGRKFKSYQGMGSLAAMKRGGKERYFQSEAKKFVPEGIEGRVPFKGKLEEVIFQLSGGLRAGMGYCGAKDIESLQKDSKMVRITGSGLKESHPHDVIITQEAPNYSL</sequence>
<feature type="binding site" evidence="13">
    <location>
        <position position="469"/>
    </location>
    <ligand>
        <name>K(+)</name>
        <dbReference type="ChEBI" id="CHEBI:29103"/>
        <note>ligand shared between two tetrameric partners</note>
    </ligand>
</feature>
<dbReference type="GO" id="GO:0003938">
    <property type="term" value="F:IMP dehydrogenase activity"/>
    <property type="evidence" value="ECO:0007669"/>
    <property type="project" value="UniProtKB-UniRule"/>
</dbReference>
<dbReference type="Gene3D" id="3.20.20.70">
    <property type="entry name" value="Aldolase class I"/>
    <property type="match status" value="1"/>
</dbReference>
<evidence type="ECO:0000256" key="3">
    <source>
        <dbReference type="ARBA" id="ARBA00011881"/>
    </source>
</evidence>
<comment type="pathway">
    <text evidence="13 20">Purine metabolism; XMP biosynthesis via de novo pathway; XMP from IMP: step 1/1.</text>
</comment>
<comment type="activity regulation">
    <text evidence="13">Mycophenolic acid (MPA) is a non-competitive inhibitor that prevents formation of the closed enzyme conformation by binding to the same site as the amobile flap. In contrast, mizoribine monophosphate (MZP) is a competitive inhibitor that induces the closed conformation. MPA is a potent inhibitor of mammalian IMPDHs but a poor inhibitor of the bacterial enzymes. MZP is a more potent inhibitor of bacterial IMPDH.</text>
</comment>
<feature type="binding site" description="in other chain" evidence="13 17">
    <location>
        <position position="302"/>
    </location>
    <ligand>
        <name>K(+)</name>
        <dbReference type="ChEBI" id="CHEBI:29103"/>
        <note>ligand shared between two tetrameric partners</note>
    </ligand>
</feature>
<comment type="cofactor">
    <cofactor evidence="1 13">
        <name>K(+)</name>
        <dbReference type="ChEBI" id="CHEBI:29103"/>
    </cofactor>
</comment>
<dbReference type="UniPathway" id="UPA00601">
    <property type="reaction ID" value="UER00295"/>
</dbReference>
<dbReference type="AlphaFoldDB" id="A0A1T3MKQ2"/>
<dbReference type="Pfam" id="PF00478">
    <property type="entry name" value="IMPDH"/>
    <property type="match status" value="1"/>
</dbReference>
<feature type="binding site" evidence="13">
    <location>
        <position position="470"/>
    </location>
    <ligand>
        <name>K(+)</name>
        <dbReference type="ChEBI" id="CHEBI:29103"/>
        <note>ligand shared between two tetrameric partners</note>
    </ligand>
</feature>
<accession>A0A1T3MKQ2</accession>
<feature type="domain" description="CBS" evidence="21">
    <location>
        <begin position="156"/>
        <end position="213"/>
    </location>
</feature>
<dbReference type="InterPro" id="IPR000644">
    <property type="entry name" value="CBS_dom"/>
</dbReference>
<proteinExistence type="inferred from homology"/>
<evidence type="ECO:0000256" key="18">
    <source>
        <dbReference type="PROSITE-ProRule" id="PRU00703"/>
    </source>
</evidence>
<keyword evidence="4 13" id="KW-0479">Metal-binding</keyword>
<feature type="binding site" description="in other chain" evidence="13 17">
    <location>
        <position position="307"/>
    </location>
    <ligand>
        <name>K(+)</name>
        <dbReference type="ChEBI" id="CHEBI:29103"/>
        <note>ligand shared between two tetrameric partners</note>
    </ligand>
</feature>
<reference evidence="22 23" key="1">
    <citation type="submission" date="2016-06" db="EMBL/GenBank/DDBJ databases">
        <title>Revisiting the taxonomy of the Elizabethkingia Genus based on Whole-Genome Sequencing, Optical Mapping, and MALDI-TOF.</title>
        <authorList>
            <person name="Nicholson A.C."/>
        </authorList>
    </citation>
    <scope>NUCLEOTIDE SEQUENCE [LARGE SCALE GENOMIC DNA]</scope>
    <source>
        <strain evidence="22 23">G4070</strain>
    </source>
</reference>
<evidence type="ECO:0000256" key="1">
    <source>
        <dbReference type="ARBA" id="ARBA00001958"/>
    </source>
</evidence>
<dbReference type="NCBIfam" id="TIGR01302">
    <property type="entry name" value="IMP_dehydrog"/>
    <property type="match status" value="1"/>
</dbReference>
<feature type="domain" description="CBS" evidence="21">
    <location>
        <begin position="96"/>
        <end position="152"/>
    </location>
</feature>
<dbReference type="PROSITE" id="PS51371">
    <property type="entry name" value="CBS"/>
    <property type="match status" value="2"/>
</dbReference>
<organism evidence="22 23">
    <name type="scientific">Elizabethkingia occulta</name>
    <dbReference type="NCBI Taxonomy" id="1867263"/>
    <lineage>
        <taxon>Bacteria</taxon>
        <taxon>Pseudomonadati</taxon>
        <taxon>Bacteroidota</taxon>
        <taxon>Flavobacteriia</taxon>
        <taxon>Flavobacteriales</taxon>
        <taxon>Weeksellaceae</taxon>
        <taxon>Elizabethkingia</taxon>
    </lineage>
</organism>
<name>A0A1T3MKQ2_9FLAO</name>
<feature type="binding site" evidence="13 16">
    <location>
        <begin position="300"/>
        <end position="302"/>
    </location>
    <ligand>
        <name>NAD(+)</name>
        <dbReference type="ChEBI" id="CHEBI:57540"/>
    </ligand>
</feature>
<gene>
    <name evidence="13" type="primary">guaB</name>
    <name evidence="22" type="ORF">BAZ10_03625</name>
</gene>
<keyword evidence="11 18" id="KW-0129">CBS domain</keyword>
<evidence type="ECO:0000256" key="12">
    <source>
        <dbReference type="ARBA" id="ARBA00048028"/>
    </source>
</evidence>
<evidence type="ECO:0000256" key="16">
    <source>
        <dbReference type="PIRSR" id="PIRSR000130-3"/>
    </source>
</evidence>
<evidence type="ECO:0000256" key="14">
    <source>
        <dbReference type="PIRSR" id="PIRSR000130-1"/>
    </source>
</evidence>
<feature type="active site" description="Proton acceptor" evidence="13 14">
    <location>
        <position position="403"/>
    </location>
</feature>
<evidence type="ECO:0000259" key="21">
    <source>
        <dbReference type="PROSITE" id="PS51371"/>
    </source>
</evidence>
<comment type="caution">
    <text evidence="22">The sequence shown here is derived from an EMBL/GenBank/DDBJ whole genome shotgun (WGS) entry which is preliminary data.</text>
</comment>
<dbReference type="SMART" id="SM00116">
    <property type="entry name" value="CBS"/>
    <property type="match status" value="2"/>
</dbReference>
<feature type="binding site" description="in other chain" evidence="13 17">
    <location>
        <position position="304"/>
    </location>
    <ligand>
        <name>K(+)</name>
        <dbReference type="ChEBI" id="CHEBI:29103"/>
        <note>ligand shared between two tetrameric partners</note>
    </ligand>
</feature>
<dbReference type="Pfam" id="PF00571">
    <property type="entry name" value="CBS"/>
    <property type="match status" value="2"/>
</dbReference>
<evidence type="ECO:0000256" key="19">
    <source>
        <dbReference type="RuleBase" id="RU003927"/>
    </source>
</evidence>
<feature type="binding site" evidence="16">
    <location>
        <begin position="250"/>
        <end position="252"/>
    </location>
    <ligand>
        <name>NAD(+)</name>
        <dbReference type="ChEBI" id="CHEBI:57540"/>
    </ligand>
</feature>
<dbReference type="PANTHER" id="PTHR11911">
    <property type="entry name" value="INOSINE-5-MONOPHOSPHATE DEHYDROGENASE RELATED"/>
    <property type="match status" value="1"/>
</dbReference>
<evidence type="ECO:0000256" key="5">
    <source>
        <dbReference type="ARBA" id="ARBA00022737"/>
    </source>
</evidence>
<evidence type="ECO:0000256" key="10">
    <source>
        <dbReference type="ARBA" id="ARBA00023027"/>
    </source>
</evidence>
<keyword evidence="7 13" id="KW-0658">Purine biosynthesis</keyword>
<comment type="similarity">
    <text evidence="2 13 19">Belongs to the IMPDH/GMPR family.</text>
</comment>
<dbReference type="RefSeq" id="WP_078771887.1">
    <property type="nucleotide sequence ID" value="NZ_CBCSBR010000031.1"/>
</dbReference>
<evidence type="ECO:0000313" key="22">
    <source>
        <dbReference type="EMBL" id="OPC65134.1"/>
    </source>
</evidence>
<evidence type="ECO:0000256" key="9">
    <source>
        <dbReference type="ARBA" id="ARBA00023002"/>
    </source>
</evidence>
<feature type="binding site" evidence="13 15">
    <location>
        <begin position="387"/>
        <end position="391"/>
    </location>
    <ligand>
        <name>IMP</name>
        <dbReference type="ChEBI" id="CHEBI:58053"/>
    </ligand>
</feature>
<evidence type="ECO:0000256" key="7">
    <source>
        <dbReference type="ARBA" id="ARBA00022755"/>
    </source>
</evidence>
<evidence type="ECO:0000256" key="4">
    <source>
        <dbReference type="ARBA" id="ARBA00022723"/>
    </source>
</evidence>
<dbReference type="GO" id="GO:0006183">
    <property type="term" value="P:GTP biosynthetic process"/>
    <property type="evidence" value="ECO:0007669"/>
    <property type="project" value="TreeGrafter"/>
</dbReference>
<evidence type="ECO:0000256" key="6">
    <source>
        <dbReference type="ARBA" id="ARBA00022749"/>
    </source>
</evidence>
<dbReference type="SUPFAM" id="SSF54631">
    <property type="entry name" value="CBS-domain pair"/>
    <property type="match status" value="1"/>
</dbReference>
<evidence type="ECO:0000256" key="20">
    <source>
        <dbReference type="RuleBase" id="RU003928"/>
    </source>
</evidence>
<feature type="binding site" evidence="13 15">
    <location>
        <position position="415"/>
    </location>
    <ligand>
        <name>IMP</name>
        <dbReference type="ChEBI" id="CHEBI:58053"/>
    </ligand>
</feature>
<evidence type="ECO:0000256" key="11">
    <source>
        <dbReference type="ARBA" id="ARBA00023122"/>
    </source>
</evidence>
<evidence type="ECO:0000313" key="23">
    <source>
        <dbReference type="Proteomes" id="UP000190813"/>
    </source>
</evidence>
<protein>
    <recommendedName>
        <fullName evidence="13 20">Inosine-5'-monophosphate dehydrogenase</fullName>
        <shortName evidence="13">IMP dehydrogenase</shortName>
        <shortName evidence="13">IMPD</shortName>
        <shortName evidence="13">IMPDH</shortName>
        <ecNumber evidence="13 20">1.1.1.205</ecNumber>
    </recommendedName>
</protein>
<keyword evidence="9 13" id="KW-0560">Oxidoreductase</keyword>
<dbReference type="InterPro" id="IPR013785">
    <property type="entry name" value="Aldolase_TIM"/>
</dbReference>
<feature type="binding site" evidence="13 15">
    <location>
        <position position="305"/>
    </location>
    <ligand>
        <name>IMP</name>
        <dbReference type="ChEBI" id="CHEBI:58053"/>
    </ligand>
</feature>
<dbReference type="PROSITE" id="PS00487">
    <property type="entry name" value="IMP_DH_GMP_RED"/>
    <property type="match status" value="1"/>
</dbReference>
<dbReference type="EMBL" id="MAHX01000015">
    <property type="protein sequence ID" value="OPC65134.1"/>
    <property type="molecule type" value="Genomic_DNA"/>
</dbReference>
<keyword evidence="6 13" id="KW-0332">GMP biosynthesis</keyword>
<dbReference type="InterPro" id="IPR001093">
    <property type="entry name" value="IMP_DH_GMPRt"/>
</dbReference>
<feature type="binding site" evidence="13 15">
    <location>
        <begin position="363"/>
        <end position="364"/>
    </location>
    <ligand>
        <name>IMP</name>
        <dbReference type="ChEBI" id="CHEBI:58053"/>
    </ligand>
</feature>
<feature type="binding site" evidence="13">
    <location>
        <position position="471"/>
    </location>
    <ligand>
        <name>K(+)</name>
        <dbReference type="ChEBI" id="CHEBI:29103"/>
        <note>ligand shared between two tetrameric partners</note>
    </ligand>
</feature>
<comment type="caution">
    <text evidence="13">Lacks conserved residue(s) required for the propagation of feature annotation.</text>
</comment>
<dbReference type="CDD" id="cd04601">
    <property type="entry name" value="CBS_pair_IMPDH"/>
    <property type="match status" value="1"/>
</dbReference>
<evidence type="ECO:0000256" key="13">
    <source>
        <dbReference type="HAMAP-Rule" id="MF_01964"/>
    </source>
</evidence>
<comment type="subunit">
    <text evidence="3 13">Homotetramer.</text>
</comment>
<dbReference type="GO" id="GO:0000166">
    <property type="term" value="F:nucleotide binding"/>
    <property type="evidence" value="ECO:0007669"/>
    <property type="project" value="UniProtKB-UniRule"/>
</dbReference>
<dbReference type="SMART" id="SM01240">
    <property type="entry name" value="IMPDH"/>
    <property type="match status" value="1"/>
</dbReference>
<dbReference type="PANTHER" id="PTHR11911:SF111">
    <property type="entry name" value="INOSINE-5'-MONOPHOSPHATE DEHYDROGENASE"/>
    <property type="match status" value="1"/>
</dbReference>
<keyword evidence="8 13" id="KW-0630">Potassium</keyword>
<keyword evidence="10 13" id="KW-0520">NAD</keyword>
<comment type="catalytic activity">
    <reaction evidence="12 13 20">
        <text>IMP + NAD(+) + H2O = XMP + NADH + H(+)</text>
        <dbReference type="Rhea" id="RHEA:11708"/>
        <dbReference type="ChEBI" id="CHEBI:15377"/>
        <dbReference type="ChEBI" id="CHEBI:15378"/>
        <dbReference type="ChEBI" id="CHEBI:57464"/>
        <dbReference type="ChEBI" id="CHEBI:57540"/>
        <dbReference type="ChEBI" id="CHEBI:57945"/>
        <dbReference type="ChEBI" id="CHEBI:58053"/>
        <dbReference type="EC" id="1.1.1.205"/>
    </reaction>
</comment>
<dbReference type="GO" id="GO:0046872">
    <property type="term" value="F:metal ion binding"/>
    <property type="evidence" value="ECO:0007669"/>
    <property type="project" value="UniProtKB-UniRule"/>
</dbReference>
<dbReference type="HAMAP" id="MF_01964">
    <property type="entry name" value="IMPDH"/>
    <property type="match status" value="1"/>
</dbReference>
<dbReference type="FunFam" id="3.20.20.70:FF:000003">
    <property type="entry name" value="GMP reductase"/>
    <property type="match status" value="1"/>
</dbReference>
<evidence type="ECO:0000256" key="17">
    <source>
        <dbReference type="PIRSR" id="PIRSR000130-4"/>
    </source>
</evidence>
<dbReference type="GO" id="GO:0006177">
    <property type="term" value="P:GMP biosynthetic process"/>
    <property type="evidence" value="ECO:0007669"/>
    <property type="project" value="UniProtKB-UniRule"/>
</dbReference>
<dbReference type="InterPro" id="IPR046342">
    <property type="entry name" value="CBS_dom_sf"/>
</dbReference>
<evidence type="ECO:0000256" key="8">
    <source>
        <dbReference type="ARBA" id="ARBA00022958"/>
    </source>
</evidence>
<evidence type="ECO:0000256" key="15">
    <source>
        <dbReference type="PIRSR" id="PIRSR000130-2"/>
    </source>
</evidence>
<dbReference type="EC" id="1.1.1.205" evidence="13 20"/>
<feature type="binding site" evidence="13 15">
    <location>
        <begin position="340"/>
        <end position="342"/>
    </location>
    <ligand>
        <name>IMP</name>
        <dbReference type="ChEBI" id="CHEBI:58053"/>
    </ligand>
</feature>
<comment type="function">
    <text evidence="13">Catalyzes the conversion of inosine 5'-phosphate (IMP) to xanthosine 5'-phosphate (XMP), the first committed and rate-limiting step in the de novo synthesis of guanine nucleotides, and therefore plays an important role in the regulation of cell growth.</text>
</comment>
<keyword evidence="5" id="KW-0677">Repeat</keyword>
<feature type="binding site" evidence="13">
    <location>
        <position position="250"/>
    </location>
    <ligand>
        <name>NAD(+)</name>
        <dbReference type="ChEBI" id="CHEBI:57540"/>
    </ligand>
</feature>
<dbReference type="SUPFAM" id="SSF51412">
    <property type="entry name" value="Inosine monophosphate dehydrogenase (IMPDH)"/>
    <property type="match status" value="1"/>
</dbReference>
<evidence type="ECO:0000256" key="2">
    <source>
        <dbReference type="ARBA" id="ARBA00005502"/>
    </source>
</evidence>
<dbReference type="InterPro" id="IPR005990">
    <property type="entry name" value="IMP_DH"/>
</dbReference>
<dbReference type="PIRSF" id="PIRSF000130">
    <property type="entry name" value="IMPDH"/>
    <property type="match status" value="1"/>
</dbReference>
<dbReference type="InterPro" id="IPR015875">
    <property type="entry name" value="IMP_DH/GMP_Rdtase_CS"/>
</dbReference>
<dbReference type="CDD" id="cd00381">
    <property type="entry name" value="IMPDH"/>
    <property type="match status" value="1"/>
</dbReference>
<keyword evidence="23" id="KW-1185">Reference proteome</keyword>
<feature type="active site" description="Thioimidate intermediate" evidence="13 14">
    <location>
        <position position="307"/>
    </location>
</feature>